<evidence type="ECO:0000313" key="6">
    <source>
        <dbReference type="Proteomes" id="UP001589647"/>
    </source>
</evidence>
<accession>A0ABV5IRX4</accession>
<keyword evidence="2 5" id="KW-0012">Acyltransferase</keyword>
<dbReference type="Pfam" id="PF13302">
    <property type="entry name" value="Acetyltransf_3"/>
    <property type="match status" value="1"/>
</dbReference>
<dbReference type="InterPro" id="IPR016181">
    <property type="entry name" value="Acyl_CoA_acyltransferase"/>
</dbReference>
<protein>
    <submittedName>
        <fullName evidence="5">GNAT family N-acetyltransferase</fullName>
        <ecNumber evidence="5">2.3.1.-</ecNumber>
    </submittedName>
</protein>
<evidence type="ECO:0000256" key="3">
    <source>
        <dbReference type="ARBA" id="ARBA00038502"/>
    </source>
</evidence>
<comment type="similarity">
    <text evidence="3">Belongs to the acetyltransferase family. RimJ subfamily.</text>
</comment>
<dbReference type="EC" id="2.3.1.-" evidence="5"/>
<dbReference type="PANTHER" id="PTHR43792">
    <property type="entry name" value="GNAT FAMILY, PUTATIVE (AFU_ORTHOLOGUE AFUA_3G00765)-RELATED-RELATED"/>
    <property type="match status" value="1"/>
</dbReference>
<dbReference type="RefSeq" id="WP_189653129.1">
    <property type="nucleotide sequence ID" value="NZ_BMRC01000036.1"/>
</dbReference>
<reference evidence="5 6" key="1">
    <citation type="submission" date="2024-09" db="EMBL/GenBank/DDBJ databases">
        <authorList>
            <person name="Sun Q."/>
            <person name="Mori K."/>
        </authorList>
    </citation>
    <scope>NUCLEOTIDE SEQUENCE [LARGE SCALE GENOMIC DNA]</scope>
    <source>
        <strain evidence="5 6">CCM 3426</strain>
    </source>
</reference>
<dbReference type="Proteomes" id="UP001589647">
    <property type="component" value="Unassembled WGS sequence"/>
</dbReference>
<dbReference type="EMBL" id="JBHMEI010000049">
    <property type="protein sequence ID" value="MFB9207321.1"/>
    <property type="molecule type" value="Genomic_DNA"/>
</dbReference>
<evidence type="ECO:0000256" key="1">
    <source>
        <dbReference type="ARBA" id="ARBA00022679"/>
    </source>
</evidence>
<dbReference type="InterPro" id="IPR051531">
    <property type="entry name" value="N-acetyltransferase"/>
</dbReference>
<organism evidence="5 6">
    <name type="scientific">Nonomuraea spiralis</name>
    <dbReference type="NCBI Taxonomy" id="46182"/>
    <lineage>
        <taxon>Bacteria</taxon>
        <taxon>Bacillati</taxon>
        <taxon>Actinomycetota</taxon>
        <taxon>Actinomycetes</taxon>
        <taxon>Streptosporangiales</taxon>
        <taxon>Streptosporangiaceae</taxon>
        <taxon>Nonomuraea</taxon>
    </lineage>
</organism>
<proteinExistence type="inferred from homology"/>
<dbReference type="GO" id="GO:0016746">
    <property type="term" value="F:acyltransferase activity"/>
    <property type="evidence" value="ECO:0007669"/>
    <property type="project" value="UniProtKB-KW"/>
</dbReference>
<name>A0ABV5IRX4_9ACTN</name>
<comment type="caution">
    <text evidence="5">The sequence shown here is derived from an EMBL/GenBank/DDBJ whole genome shotgun (WGS) entry which is preliminary data.</text>
</comment>
<dbReference type="PROSITE" id="PS51186">
    <property type="entry name" value="GNAT"/>
    <property type="match status" value="1"/>
</dbReference>
<keyword evidence="1 5" id="KW-0808">Transferase</keyword>
<dbReference type="PANTHER" id="PTHR43792:SF8">
    <property type="entry name" value="[RIBOSOMAL PROTEIN US5]-ALANINE N-ACETYLTRANSFERASE"/>
    <property type="match status" value="1"/>
</dbReference>
<keyword evidence="6" id="KW-1185">Reference proteome</keyword>
<dbReference type="SUPFAM" id="SSF55729">
    <property type="entry name" value="Acyl-CoA N-acyltransferases (Nat)"/>
    <property type="match status" value="1"/>
</dbReference>
<feature type="domain" description="N-acetyltransferase" evidence="4">
    <location>
        <begin position="12"/>
        <end position="180"/>
    </location>
</feature>
<evidence type="ECO:0000259" key="4">
    <source>
        <dbReference type="PROSITE" id="PS51186"/>
    </source>
</evidence>
<dbReference type="Gene3D" id="3.40.630.30">
    <property type="match status" value="1"/>
</dbReference>
<evidence type="ECO:0000313" key="5">
    <source>
        <dbReference type="EMBL" id="MFB9207321.1"/>
    </source>
</evidence>
<dbReference type="InterPro" id="IPR000182">
    <property type="entry name" value="GNAT_dom"/>
</dbReference>
<evidence type="ECO:0000256" key="2">
    <source>
        <dbReference type="ARBA" id="ARBA00023315"/>
    </source>
</evidence>
<sequence length="186" mass="20798">MINPPVKLTDDVVMRAIAKSDAHALADAYQRNRDFLRPWEPRRPDDFFTAAGQAARLERLAVDRAAGFVMPWVLMDGDRLVGRMNLNSIIRGAAQSASLGYWVDAEYNGRGLATKAVLEACRAADEDFALHRVEAGTLLHNTTSQAVLRRTGFEEYGMAPRAICIDGEWQDHTLFQRILNDRPAPM</sequence>
<gene>
    <name evidence="5" type="ORF">ACFFV7_39465</name>
</gene>